<comment type="subunit">
    <text evidence="10">Homodimer. Forms a heterotrimer with a catalytic subunit PAN2 to form the poly(A)-nuclease (PAN) deadenylation complex. Interacts (via PAM-2 motif) with poly(A)-binding protein PAB1 (via PABC domain), conferring substrate specificity of the enzyme complex.</text>
</comment>
<evidence type="ECO:0000256" key="4">
    <source>
        <dbReference type="ARBA" id="ARBA00022723"/>
    </source>
</evidence>
<accession>A0A1L9SEQ2</accession>
<dbReference type="Pfam" id="PF25586">
    <property type="entry name" value="zf-CCCH_PAN3"/>
    <property type="match status" value="1"/>
</dbReference>
<keyword evidence="16" id="KW-1185">Reference proteome</keyword>
<evidence type="ECO:0000313" key="16">
    <source>
        <dbReference type="Proteomes" id="UP000184188"/>
    </source>
</evidence>
<keyword evidence="8 10" id="KW-0067">ATP-binding</keyword>
<feature type="binding site" evidence="10">
    <location>
        <begin position="356"/>
        <end position="363"/>
    </location>
    <ligand>
        <name>ATP</name>
        <dbReference type="ChEBI" id="CHEBI:30616"/>
    </ligand>
</feature>
<dbReference type="OrthoDB" id="204958at2759"/>
<protein>
    <recommendedName>
        <fullName evidence="10">PAN2-PAN3 deadenylation complex subunit PAN3</fullName>
    </recommendedName>
    <alternativeName>
        <fullName evidence="10">PAB1P-dependent poly(A)-specific ribonuclease</fullName>
    </alternativeName>
    <alternativeName>
        <fullName evidence="10">Poly(A)-nuclease deadenylation complex subunit 3</fullName>
        <shortName evidence="10">PAN deadenylation complex subunit 3</shortName>
    </alternativeName>
</protein>
<feature type="compositionally biased region" description="Low complexity" evidence="12">
    <location>
        <begin position="86"/>
        <end position="98"/>
    </location>
</feature>
<comment type="subcellular location">
    <subcellularLocation>
        <location evidence="1 10">Cytoplasm</location>
    </subcellularLocation>
</comment>
<dbReference type="GO" id="GO:0031251">
    <property type="term" value="C:PAN complex"/>
    <property type="evidence" value="ECO:0007669"/>
    <property type="project" value="UniProtKB-UniRule"/>
</dbReference>
<evidence type="ECO:0000256" key="9">
    <source>
        <dbReference type="ARBA" id="ARBA00023054"/>
    </source>
</evidence>
<feature type="region of interest" description="Disordered" evidence="12">
    <location>
        <begin position="57"/>
        <end position="119"/>
    </location>
</feature>
<dbReference type="GO" id="GO:0006397">
    <property type="term" value="P:mRNA processing"/>
    <property type="evidence" value="ECO:0007669"/>
    <property type="project" value="UniProtKB-KW"/>
</dbReference>
<dbReference type="PROSITE" id="PS50011">
    <property type="entry name" value="PROTEIN_KINASE_DOM"/>
    <property type="match status" value="1"/>
</dbReference>
<dbReference type="Pfam" id="PF18101">
    <property type="entry name" value="Pan3_CK"/>
    <property type="match status" value="1"/>
</dbReference>
<dbReference type="GO" id="GO:0004672">
    <property type="term" value="F:protein kinase activity"/>
    <property type="evidence" value="ECO:0007669"/>
    <property type="project" value="InterPro"/>
</dbReference>
<dbReference type="Proteomes" id="UP000184188">
    <property type="component" value="Unassembled WGS sequence"/>
</dbReference>
<dbReference type="SUPFAM" id="SSF56112">
    <property type="entry name" value="Protein kinase-like (PK-like)"/>
    <property type="match status" value="1"/>
</dbReference>
<comment type="similarity">
    <text evidence="10">Belongs to the protein kinase superfamily. PAN3 family.</text>
</comment>
<dbReference type="GO" id="GO:0008270">
    <property type="term" value="F:zinc ion binding"/>
    <property type="evidence" value="ECO:0007669"/>
    <property type="project" value="UniProtKB-KW"/>
</dbReference>
<name>A0A1L9SEQ2_9EURO</name>
<reference evidence="16" key="1">
    <citation type="journal article" date="2017" name="Genome Biol.">
        <title>Comparative genomics reveals high biological diversity and specific adaptations in the industrially and medically important fungal genus Aspergillus.</title>
        <authorList>
            <person name="de Vries R.P."/>
            <person name="Riley R."/>
            <person name="Wiebenga A."/>
            <person name="Aguilar-Osorio G."/>
            <person name="Amillis S."/>
            <person name="Uchima C.A."/>
            <person name="Anderluh G."/>
            <person name="Asadollahi M."/>
            <person name="Askin M."/>
            <person name="Barry K."/>
            <person name="Battaglia E."/>
            <person name="Bayram O."/>
            <person name="Benocci T."/>
            <person name="Braus-Stromeyer S.A."/>
            <person name="Caldana C."/>
            <person name="Canovas D."/>
            <person name="Cerqueira G.C."/>
            <person name="Chen F."/>
            <person name="Chen W."/>
            <person name="Choi C."/>
            <person name="Clum A."/>
            <person name="Dos Santos R.A."/>
            <person name="Damasio A.R."/>
            <person name="Diallinas G."/>
            <person name="Emri T."/>
            <person name="Fekete E."/>
            <person name="Flipphi M."/>
            <person name="Freyberg S."/>
            <person name="Gallo A."/>
            <person name="Gournas C."/>
            <person name="Habgood R."/>
            <person name="Hainaut M."/>
            <person name="Harispe M.L."/>
            <person name="Henrissat B."/>
            <person name="Hilden K.S."/>
            <person name="Hope R."/>
            <person name="Hossain A."/>
            <person name="Karabika E."/>
            <person name="Karaffa L."/>
            <person name="Karanyi Z."/>
            <person name="Krasevec N."/>
            <person name="Kuo A."/>
            <person name="Kusch H."/>
            <person name="LaButti K."/>
            <person name="Lagendijk E.L."/>
            <person name="Lapidus A."/>
            <person name="Levasseur A."/>
            <person name="Lindquist E."/>
            <person name="Lipzen A."/>
            <person name="Logrieco A.F."/>
            <person name="MacCabe A."/>
            <person name="Maekelae M.R."/>
            <person name="Malavazi I."/>
            <person name="Melin P."/>
            <person name="Meyer V."/>
            <person name="Mielnichuk N."/>
            <person name="Miskei M."/>
            <person name="Molnar A.P."/>
            <person name="Mule G."/>
            <person name="Ngan C.Y."/>
            <person name="Orejas M."/>
            <person name="Orosz E."/>
            <person name="Ouedraogo J.P."/>
            <person name="Overkamp K.M."/>
            <person name="Park H.-S."/>
            <person name="Perrone G."/>
            <person name="Piumi F."/>
            <person name="Punt P.J."/>
            <person name="Ram A.F."/>
            <person name="Ramon A."/>
            <person name="Rauscher S."/>
            <person name="Record E."/>
            <person name="Riano-Pachon D.M."/>
            <person name="Robert V."/>
            <person name="Roehrig J."/>
            <person name="Ruller R."/>
            <person name="Salamov A."/>
            <person name="Salih N.S."/>
            <person name="Samson R.A."/>
            <person name="Sandor E."/>
            <person name="Sanguinetti M."/>
            <person name="Schuetze T."/>
            <person name="Sepcic K."/>
            <person name="Shelest E."/>
            <person name="Sherlock G."/>
            <person name="Sophianopoulou V."/>
            <person name="Squina F.M."/>
            <person name="Sun H."/>
            <person name="Susca A."/>
            <person name="Todd R.B."/>
            <person name="Tsang A."/>
            <person name="Unkles S.E."/>
            <person name="van de Wiele N."/>
            <person name="van Rossen-Uffink D."/>
            <person name="Oliveira J.V."/>
            <person name="Vesth T.C."/>
            <person name="Visser J."/>
            <person name="Yu J.-H."/>
            <person name="Zhou M."/>
            <person name="Andersen M.R."/>
            <person name="Archer D.B."/>
            <person name="Baker S.E."/>
            <person name="Benoit I."/>
            <person name="Brakhage A.A."/>
            <person name="Braus G.H."/>
            <person name="Fischer R."/>
            <person name="Frisvad J.C."/>
            <person name="Goldman G.H."/>
            <person name="Houbraken J."/>
            <person name="Oakley B."/>
            <person name="Pocsi I."/>
            <person name="Scazzocchio C."/>
            <person name="Seiboth B."/>
            <person name="vanKuyk P.A."/>
            <person name="Wortman J."/>
            <person name="Dyer P.S."/>
            <person name="Grigoriev I.V."/>
        </authorList>
    </citation>
    <scope>NUCLEOTIDE SEQUENCE [LARGE SCALE GENOMIC DNA]</scope>
    <source>
        <strain evidence="16">CBS 506.65</strain>
    </source>
</reference>
<evidence type="ECO:0000313" key="15">
    <source>
        <dbReference type="EMBL" id="OJJ45649.1"/>
    </source>
</evidence>
<proteinExistence type="inferred from homology"/>
<dbReference type="Gene3D" id="1.10.510.10">
    <property type="entry name" value="Transferase(Phosphotransferase) domain 1"/>
    <property type="match status" value="1"/>
</dbReference>
<feature type="coiled-coil region" evidence="10">
    <location>
        <begin position="516"/>
        <end position="554"/>
    </location>
</feature>
<dbReference type="InterPro" id="IPR041332">
    <property type="entry name" value="Pan3_CK"/>
</dbReference>
<feature type="region of interest" description="Disordered" evidence="12">
    <location>
        <begin position="1"/>
        <end position="23"/>
    </location>
</feature>
<evidence type="ECO:0000256" key="3">
    <source>
        <dbReference type="ARBA" id="ARBA00022664"/>
    </source>
</evidence>
<sequence>MASAGKPNLDDSRRSMGSPKLKARVENAKDTLCRNVTIYGRCRYEDKGCAFNHDPHRLNSADSANKKRFNVDSPSFTPSLLSSNGSSTTKKPTTISPKAVSAAPFQPKTVASRSNTSTPARQDVLAADWTVADVQEFVPQGFDASHVAPLQGNGNGGLASAGPFDPFVAPSTPLGTPGAVSQVQPNPYSHDPTGTLGGAFFANQGGFQQPVQYHLYAPIGPHSQNTLGYQKNVHDLFLPNDFREELQKKAAATLQTLPNTQLPAQVDYFHSLVPLDLTHQKNATTFGFPSWVYKAQSSKDGNFYALRRLEGFRLTNEKAIRSVQAWKRVCNGSVVTVHDAFTSRSFQDSSLIFVTDYHPLSKTLAEQHLGGNNRFQGRHNPHIPEQVLWSYITQIANGLKAIHSNGLAARIIDASKILLTGKNRVRLNACAILDVVQFDTQRTITDLQRQDLVNFGQLIVTLGANSPTVMHNPTKSMEHFTRAYSPQLKNSVFWLLGALQKDQERNIDVFITGISSQLMSTFDSALHLDDQLTSDLSRELENGRIVRLMTKLNFVNERPEYEHDRQWSENGERYFLKIFRDYVFHQVDAQGDPVTDLGHVLACLNKLDAGTDEKITLVSRDEQSCFIVSYKELKKALESSFQALSKPTRRMH</sequence>
<dbReference type="InterPro" id="IPR011009">
    <property type="entry name" value="Kinase-like_dom_sf"/>
</dbReference>
<keyword evidence="2 10" id="KW-0963">Cytoplasm</keyword>
<dbReference type="GO" id="GO:0000289">
    <property type="term" value="P:nuclear-transcribed mRNA poly(A) tail shortening"/>
    <property type="evidence" value="ECO:0007669"/>
    <property type="project" value="UniProtKB-UniRule"/>
</dbReference>
<evidence type="ECO:0000259" key="14">
    <source>
        <dbReference type="PROSITE" id="PS50103"/>
    </source>
</evidence>
<keyword evidence="5 10" id="KW-0547">Nucleotide-binding</keyword>
<feature type="binding site" evidence="10">
    <location>
        <position position="307"/>
    </location>
    <ligand>
        <name>ATP</name>
        <dbReference type="ChEBI" id="CHEBI:30616"/>
    </ligand>
</feature>
<dbReference type="GO" id="GO:0000932">
    <property type="term" value="C:P-body"/>
    <property type="evidence" value="ECO:0007669"/>
    <property type="project" value="TreeGrafter"/>
</dbReference>
<evidence type="ECO:0000256" key="11">
    <source>
        <dbReference type="PROSITE-ProRule" id="PRU00723"/>
    </source>
</evidence>
<feature type="zinc finger region" description="C3H1-type" evidence="11">
    <location>
        <begin position="27"/>
        <end position="56"/>
    </location>
</feature>
<feature type="domain" description="C3H1-type" evidence="14">
    <location>
        <begin position="27"/>
        <end position="56"/>
    </location>
</feature>
<feature type="region of interest" description="Knob domain" evidence="10">
    <location>
        <begin position="555"/>
        <end position="652"/>
    </location>
</feature>
<feature type="compositionally biased region" description="Polar residues" evidence="12">
    <location>
        <begin position="109"/>
        <end position="119"/>
    </location>
</feature>
<evidence type="ECO:0000256" key="12">
    <source>
        <dbReference type="SAM" id="MobiDB-lite"/>
    </source>
</evidence>
<organism evidence="15 16">
    <name type="scientific">Penicilliopsis zonata CBS 506.65</name>
    <dbReference type="NCBI Taxonomy" id="1073090"/>
    <lineage>
        <taxon>Eukaryota</taxon>
        <taxon>Fungi</taxon>
        <taxon>Dikarya</taxon>
        <taxon>Ascomycota</taxon>
        <taxon>Pezizomycotina</taxon>
        <taxon>Eurotiomycetes</taxon>
        <taxon>Eurotiomycetidae</taxon>
        <taxon>Eurotiales</taxon>
        <taxon>Aspergillaceae</taxon>
        <taxon>Penicilliopsis</taxon>
    </lineage>
</organism>
<evidence type="ECO:0000256" key="7">
    <source>
        <dbReference type="ARBA" id="ARBA00022833"/>
    </source>
</evidence>
<gene>
    <name evidence="10" type="primary">PAN3</name>
    <name evidence="15" type="ORF">ASPZODRAFT_133510</name>
</gene>
<keyword evidence="9 10" id="KW-0175">Coiled coil</keyword>
<dbReference type="GO" id="GO:0005524">
    <property type="term" value="F:ATP binding"/>
    <property type="evidence" value="ECO:0007669"/>
    <property type="project" value="UniProtKB-UniRule"/>
</dbReference>
<evidence type="ECO:0000256" key="2">
    <source>
        <dbReference type="ARBA" id="ARBA00022490"/>
    </source>
</evidence>
<dbReference type="PANTHER" id="PTHR12272">
    <property type="entry name" value="DEADENYLATION COMPLEX SUBUNIT PAN3"/>
    <property type="match status" value="1"/>
</dbReference>
<dbReference type="AlphaFoldDB" id="A0A1L9SEQ2"/>
<dbReference type="InterPro" id="IPR000719">
    <property type="entry name" value="Prot_kinase_dom"/>
</dbReference>
<keyword evidence="3 10" id="KW-0507">mRNA processing</keyword>
<evidence type="ECO:0000259" key="13">
    <source>
        <dbReference type="PROSITE" id="PS50011"/>
    </source>
</evidence>
<evidence type="ECO:0000256" key="5">
    <source>
        <dbReference type="ARBA" id="ARBA00022741"/>
    </source>
</evidence>
<evidence type="ECO:0000256" key="8">
    <source>
        <dbReference type="ARBA" id="ARBA00022840"/>
    </source>
</evidence>
<evidence type="ECO:0000256" key="10">
    <source>
        <dbReference type="HAMAP-Rule" id="MF_03181"/>
    </source>
</evidence>
<dbReference type="FunFam" id="1.10.510.10:FF:000520">
    <property type="entry name" value="PAN2-PAN3 deadenylation complex subunit PAN3"/>
    <property type="match status" value="1"/>
</dbReference>
<dbReference type="InterPro" id="IPR030844">
    <property type="entry name" value="PAN3"/>
</dbReference>
<comment type="domain">
    <text evidence="10">Contains a pseudokinase domain. The protein kinase domain is predicted to be catalytically inactive because some of the residues important for catalytic activity are substituted and it lacks the equivalent of the binding site for a peptide substrate. However, it has retained an ATP-binding site and ATP-binding is required for mRNA degradation, stimulating the activity of the PAN2 nuclease in vitro. The nucleotide-binding site is juxtaposed to the RNase active site of PAN2 in the complex and may actually bind nucleosides of a poly(A) RNA rather than ATP, feeding the poly(A)-tail to the active site of the deadenylase and thus increasing the efficiency with which this distributive enzyme degrades oligo(A) RNAs.</text>
</comment>
<comment type="caution">
    <text evidence="10">Lacks conserved residue(s) required for the propagation of feature annotation.</text>
</comment>
<comment type="domain">
    <text evidence="10">The pseudokinase domain, the coiled-coil (CC), and C-terminal knob domain (CK) form a structural unit (PKC) that forms an extensive high-affinity interaction surface for PAN2.</text>
</comment>
<feature type="binding site" evidence="10">
    <location>
        <begin position="415"/>
        <end position="416"/>
    </location>
    <ligand>
        <name>ATP</name>
        <dbReference type="ChEBI" id="CHEBI:30616"/>
    </ligand>
</feature>
<dbReference type="GO" id="GO:0008143">
    <property type="term" value="F:poly(A) binding"/>
    <property type="evidence" value="ECO:0007669"/>
    <property type="project" value="TreeGrafter"/>
</dbReference>
<keyword evidence="7 11" id="KW-0862">Zinc</keyword>
<keyword evidence="4 11" id="KW-0479">Metal-binding</keyword>
<dbReference type="InterPro" id="IPR000571">
    <property type="entry name" value="Znf_CCCH"/>
</dbReference>
<dbReference type="EMBL" id="KV878344">
    <property type="protein sequence ID" value="OJJ45649.1"/>
    <property type="molecule type" value="Genomic_DNA"/>
</dbReference>
<dbReference type="Gene3D" id="1.20.5.5160">
    <property type="match status" value="1"/>
</dbReference>
<dbReference type="Gene3D" id="6.10.250.3160">
    <property type="match status" value="1"/>
</dbReference>
<dbReference type="PANTHER" id="PTHR12272:SF11">
    <property type="entry name" value="PAN2-PAN3 DEADENYLATION COMPLEX SUBUNIT PAN3"/>
    <property type="match status" value="1"/>
</dbReference>
<evidence type="ECO:0000256" key="6">
    <source>
        <dbReference type="ARBA" id="ARBA00022771"/>
    </source>
</evidence>
<comment type="domain">
    <text evidence="10">The N-terminal zinc finger binds to poly(A) RNA.</text>
</comment>
<dbReference type="HAMAP" id="MF_03181">
    <property type="entry name" value="PAN3"/>
    <property type="match status" value="1"/>
</dbReference>
<dbReference type="STRING" id="1073090.A0A1L9SEQ2"/>
<dbReference type="VEuPathDB" id="FungiDB:ASPZODRAFT_133510"/>
<keyword evidence="6 11" id="KW-0863">Zinc-finger</keyword>
<comment type="function">
    <text evidence="10">Regulatory subunit of the poly(A)-nuclease (PAN) deadenylation complex, one of two cytoplasmic mRNA deadenylases involved in mRNA turnover. PAN specifically shortens poly(A) tails of RNA and the activity is stimulated by poly(A)-binding protein PAB1. PAN deadenylation is followed by rapid degradation of the shortened mRNA tails by the CCR4-NOT complex. Deadenylated mRNAs are then degraded by two alternative mechanisms, namely exosome-mediated 3'-5' exonucleolytic degradation, or deadenlyation-dependent mRNA decaping and subsequent 5'-3' exonucleolytic degradation by XRN1. May also be involved in post-transcriptional maturation of mRNA poly(A) tails. PAN3 acts as a positive regulator for PAN activity, recruiting the catalytic subunit PAN2 to mRNA via its interaction with RNA and with PAB1.</text>
</comment>
<dbReference type="Gene3D" id="1.10.287.3700">
    <property type="match status" value="1"/>
</dbReference>
<dbReference type="FunFam" id="1.20.5.5160:FF:000002">
    <property type="entry name" value="PAN2-PAN3 deadenylation complex subunit PAN3"/>
    <property type="match status" value="1"/>
</dbReference>
<feature type="domain" description="Protein kinase" evidence="13">
    <location>
        <begin position="278"/>
        <end position="652"/>
    </location>
</feature>
<feature type="compositionally biased region" description="Polar residues" evidence="12">
    <location>
        <begin position="72"/>
        <end position="85"/>
    </location>
</feature>
<dbReference type="PROSITE" id="PS50103">
    <property type="entry name" value="ZF_C3H1"/>
    <property type="match status" value="1"/>
</dbReference>
<evidence type="ECO:0000256" key="1">
    <source>
        <dbReference type="ARBA" id="ARBA00004496"/>
    </source>
</evidence>
<dbReference type="FunFam" id="1.10.287.3700:FF:000001">
    <property type="entry name" value="PAN2-PAN3 deadenylation complex subunit PAN3"/>
    <property type="match status" value="1"/>
</dbReference>